<dbReference type="Pfam" id="PF01381">
    <property type="entry name" value="HTH_3"/>
    <property type="match status" value="1"/>
</dbReference>
<dbReference type="eggNOG" id="COG1396">
    <property type="taxonomic scope" value="Bacteria"/>
</dbReference>
<dbReference type="GO" id="GO:0003677">
    <property type="term" value="F:DNA binding"/>
    <property type="evidence" value="ECO:0007669"/>
    <property type="project" value="InterPro"/>
</dbReference>
<dbReference type="CDD" id="cd00093">
    <property type="entry name" value="HTH_XRE"/>
    <property type="match status" value="1"/>
</dbReference>
<dbReference type="InterPro" id="IPR010982">
    <property type="entry name" value="Lambda_DNA-bd_dom_sf"/>
</dbReference>
<evidence type="ECO:0000313" key="3">
    <source>
        <dbReference type="Proteomes" id="UP000006180"/>
    </source>
</evidence>
<evidence type="ECO:0000313" key="2">
    <source>
        <dbReference type="EMBL" id="AFL48859.1"/>
    </source>
</evidence>
<dbReference type="Proteomes" id="UP000006180">
    <property type="component" value="Chromosome"/>
</dbReference>
<evidence type="ECO:0000259" key="1">
    <source>
        <dbReference type="PROSITE" id="PS50943"/>
    </source>
</evidence>
<dbReference type="AlphaFoldDB" id="I3WZ03"/>
<organism evidence="2 3">
    <name type="scientific">Sinorhizobium fredii (strain USDA 257)</name>
    <dbReference type="NCBI Taxonomy" id="1185652"/>
    <lineage>
        <taxon>Bacteria</taxon>
        <taxon>Pseudomonadati</taxon>
        <taxon>Pseudomonadota</taxon>
        <taxon>Alphaproteobacteria</taxon>
        <taxon>Hyphomicrobiales</taxon>
        <taxon>Rhizobiaceae</taxon>
        <taxon>Sinorhizobium/Ensifer group</taxon>
        <taxon>Sinorhizobium</taxon>
    </lineage>
</organism>
<dbReference type="Gene3D" id="1.10.260.40">
    <property type="entry name" value="lambda repressor-like DNA-binding domains"/>
    <property type="match status" value="1"/>
</dbReference>
<dbReference type="SMART" id="SM00530">
    <property type="entry name" value="HTH_XRE"/>
    <property type="match status" value="1"/>
</dbReference>
<sequence length="80" mass="8432">MTNSMNSIDASATCRGHIDIGDAVRQSREAVGYSIEDLALTCGLTGAEITRIELGADVDPGKLRRIAAALRVPTSAFLLN</sequence>
<dbReference type="PATRIC" id="fig|1185652.3.peg.274"/>
<dbReference type="KEGG" id="sfd:USDA257_c02610"/>
<accession>I3WZ03</accession>
<name>I3WZ03_SINF2</name>
<feature type="domain" description="HTH cro/C1-type" evidence="1">
    <location>
        <begin position="24"/>
        <end position="77"/>
    </location>
</feature>
<dbReference type="HOGENOM" id="CLU_176328_0_0_5"/>
<dbReference type="SUPFAM" id="SSF47413">
    <property type="entry name" value="lambda repressor-like DNA-binding domains"/>
    <property type="match status" value="1"/>
</dbReference>
<proteinExistence type="predicted"/>
<gene>
    <name evidence="2" type="ORF">USDA257_c02610</name>
</gene>
<dbReference type="PROSITE" id="PS50943">
    <property type="entry name" value="HTH_CROC1"/>
    <property type="match status" value="1"/>
</dbReference>
<dbReference type="InterPro" id="IPR001387">
    <property type="entry name" value="Cro/C1-type_HTH"/>
</dbReference>
<protein>
    <submittedName>
        <fullName evidence="2">Putative ExsI-like protein</fullName>
    </submittedName>
</protein>
<dbReference type="EMBL" id="CP003563">
    <property type="protein sequence ID" value="AFL48859.1"/>
    <property type="molecule type" value="Genomic_DNA"/>
</dbReference>
<dbReference type="RefSeq" id="WP_014761056.1">
    <property type="nucleotide sequence ID" value="NC_018000.1"/>
</dbReference>
<reference evidence="2 3" key="1">
    <citation type="journal article" date="2012" name="J. Bacteriol.">
        <title>Complete genome sequence of the broad-host-range strain Sinorhizobium fredii USDA257.</title>
        <authorList>
            <person name="Schuldes J."/>
            <person name="Rodriguez Orbegoso M."/>
            <person name="Schmeisser C."/>
            <person name="Krishnan H.B."/>
            <person name="Daniel R."/>
            <person name="Streit W.R."/>
        </authorList>
    </citation>
    <scope>NUCLEOTIDE SEQUENCE [LARGE SCALE GENOMIC DNA]</scope>
    <source>
        <strain evidence="2 3">USDA 257</strain>
    </source>
</reference>